<feature type="non-terminal residue" evidence="2">
    <location>
        <position position="1"/>
    </location>
</feature>
<dbReference type="InterPro" id="IPR018965">
    <property type="entry name" value="Ub-activating_enz_E1_C"/>
</dbReference>
<dbReference type="GO" id="GO:0008641">
    <property type="term" value="F:ubiquitin-like modifier activating enzyme activity"/>
    <property type="evidence" value="ECO:0007669"/>
    <property type="project" value="InterPro"/>
</dbReference>
<dbReference type="GeneID" id="25250100"/>
<reference evidence="2" key="2">
    <citation type="submission" date="2013-10" db="EMBL/GenBank/DDBJ databases">
        <authorList>
            <person name="Aslett M."/>
        </authorList>
    </citation>
    <scope>NUCLEOTIDE SEQUENCE [LARGE SCALE GENOMIC DNA]</scope>
    <source>
        <strain evidence="2">Houghton</strain>
    </source>
</reference>
<evidence type="ECO:0000313" key="3">
    <source>
        <dbReference type="Proteomes" id="UP000030747"/>
    </source>
</evidence>
<name>U6L152_EIMTE</name>
<evidence type="ECO:0000313" key="2">
    <source>
        <dbReference type="EMBL" id="CDJ43906.1"/>
    </source>
</evidence>
<organism evidence="2 3">
    <name type="scientific">Eimeria tenella</name>
    <name type="common">Coccidian parasite</name>
    <dbReference type="NCBI Taxonomy" id="5802"/>
    <lineage>
        <taxon>Eukaryota</taxon>
        <taxon>Sar</taxon>
        <taxon>Alveolata</taxon>
        <taxon>Apicomplexa</taxon>
        <taxon>Conoidasida</taxon>
        <taxon>Coccidia</taxon>
        <taxon>Eucoccidiorida</taxon>
        <taxon>Eimeriorina</taxon>
        <taxon>Eimeriidae</taxon>
        <taxon>Eimeria</taxon>
    </lineage>
</organism>
<dbReference type="SMART" id="SM00985">
    <property type="entry name" value="UBA_e1_C"/>
    <property type="match status" value="1"/>
</dbReference>
<accession>U6L152</accession>
<keyword evidence="3" id="KW-1185">Reference proteome</keyword>
<dbReference type="InterPro" id="IPR035985">
    <property type="entry name" value="Ubiquitin-activating_enz"/>
</dbReference>
<dbReference type="Gene3D" id="3.40.50.720">
    <property type="entry name" value="NAD(P)-binding Rossmann-like Domain"/>
    <property type="match status" value="1"/>
</dbReference>
<gene>
    <name evidence="2" type="ORF">ETH_00004460</name>
</gene>
<feature type="domain" description="Ubiquitin-activating enzyme E1 C-terminal" evidence="1">
    <location>
        <begin position="52"/>
        <end position="153"/>
    </location>
</feature>
<dbReference type="EMBL" id="HG676339">
    <property type="protein sequence ID" value="CDJ43906.1"/>
    <property type="molecule type" value="Genomic_DNA"/>
</dbReference>
<dbReference type="OrthoDB" id="10252231at2759"/>
<evidence type="ECO:0000259" key="1">
    <source>
        <dbReference type="SMART" id="SM00985"/>
    </source>
</evidence>
<sequence>NYSIGSCSREKAQQIAGRIVPALATTTAAVTGLVALELLKLAAAAARCCSSYKNAFLNLALPLLLFSEPMPPIRHVDKDYDPIAGGPVRAIPQGFTCWDKIEVDIPNCRVKDLVMFLEKKFNVSEQQQLLARLLRMLQPRKSSRNTTSFSPFLLLVLLLYSSSSSNSN</sequence>
<proteinExistence type="predicted"/>
<dbReference type="VEuPathDB" id="ToxoDB:ETH_00004460"/>
<dbReference type="InterPro" id="IPR042063">
    <property type="entry name" value="Ubi_acti_E1_SCCH"/>
</dbReference>
<dbReference type="RefSeq" id="XP_013234655.1">
    <property type="nucleotide sequence ID" value="XM_013379201.1"/>
</dbReference>
<dbReference type="Proteomes" id="UP000030747">
    <property type="component" value="Unassembled WGS sequence"/>
</dbReference>
<protein>
    <submittedName>
        <fullName evidence="2">Uba1 gene product-related, related</fullName>
    </submittedName>
</protein>
<dbReference type="AlphaFoldDB" id="U6L152"/>
<dbReference type="VEuPathDB" id="ToxoDB:ETH2_1117200"/>
<dbReference type="SUPFAM" id="SSF69572">
    <property type="entry name" value="Activating enzymes of the ubiquitin-like proteins"/>
    <property type="match status" value="1"/>
</dbReference>
<dbReference type="Gene3D" id="1.10.10.2660">
    <property type="entry name" value="Ubiquitin-activating enzyme E1, SCCH domain"/>
    <property type="match status" value="1"/>
</dbReference>
<reference evidence="2" key="1">
    <citation type="submission" date="2013-10" db="EMBL/GenBank/DDBJ databases">
        <title>Genomic analysis of the causative agents of coccidiosis in chickens.</title>
        <authorList>
            <person name="Reid A.J."/>
            <person name="Blake D."/>
            <person name="Billington K."/>
            <person name="Browne H."/>
            <person name="Dunn M."/>
            <person name="Hung S."/>
            <person name="Kawahara F."/>
            <person name="Miranda-Saavedra D."/>
            <person name="Mourier T."/>
            <person name="Nagra H."/>
            <person name="Otto T.D."/>
            <person name="Rawlings N."/>
            <person name="Sanchez A."/>
            <person name="Sanders M."/>
            <person name="Subramaniam C."/>
            <person name="Tay Y."/>
            <person name="Dear P."/>
            <person name="Doerig C."/>
            <person name="Gruber A."/>
            <person name="Parkinson J."/>
            <person name="Shirley M."/>
            <person name="Wan K.L."/>
            <person name="Berriman M."/>
            <person name="Tomley F."/>
            <person name="Pain A."/>
        </authorList>
    </citation>
    <scope>NUCLEOTIDE SEQUENCE [LARGE SCALE GENOMIC DNA]</scope>
    <source>
        <strain evidence="2">Houghton</strain>
    </source>
</reference>